<dbReference type="SUPFAM" id="SSF52058">
    <property type="entry name" value="L domain-like"/>
    <property type="match status" value="1"/>
</dbReference>
<evidence type="ECO:0000313" key="1">
    <source>
        <dbReference type="EMBL" id="GER37656.1"/>
    </source>
</evidence>
<keyword evidence="2" id="KW-1185">Reference proteome</keyword>
<dbReference type="EMBL" id="BKCP01005405">
    <property type="protein sequence ID" value="GER37656.1"/>
    <property type="molecule type" value="Genomic_DNA"/>
</dbReference>
<dbReference type="InterPro" id="IPR032675">
    <property type="entry name" value="LRR_dom_sf"/>
</dbReference>
<accession>A0A5A7PYB2</accession>
<evidence type="ECO:0000313" key="2">
    <source>
        <dbReference type="Proteomes" id="UP000325081"/>
    </source>
</evidence>
<dbReference type="InterPro" id="IPR001611">
    <property type="entry name" value="Leu-rich_rpt"/>
</dbReference>
<comment type="caution">
    <text evidence="1">The sequence shown here is derived from an EMBL/GenBank/DDBJ whole genome shotgun (WGS) entry which is preliminary data.</text>
</comment>
<reference evidence="2" key="1">
    <citation type="journal article" date="2019" name="Curr. Biol.">
        <title>Genome Sequence of Striga asiatica Provides Insight into the Evolution of Plant Parasitism.</title>
        <authorList>
            <person name="Yoshida S."/>
            <person name="Kim S."/>
            <person name="Wafula E.K."/>
            <person name="Tanskanen J."/>
            <person name="Kim Y.M."/>
            <person name="Honaas L."/>
            <person name="Yang Z."/>
            <person name="Spallek T."/>
            <person name="Conn C.E."/>
            <person name="Ichihashi Y."/>
            <person name="Cheong K."/>
            <person name="Cui S."/>
            <person name="Der J.P."/>
            <person name="Gundlach H."/>
            <person name="Jiao Y."/>
            <person name="Hori C."/>
            <person name="Ishida J.K."/>
            <person name="Kasahara H."/>
            <person name="Kiba T."/>
            <person name="Kim M.S."/>
            <person name="Koo N."/>
            <person name="Laohavisit A."/>
            <person name="Lee Y.H."/>
            <person name="Lumba S."/>
            <person name="McCourt P."/>
            <person name="Mortimer J.C."/>
            <person name="Mutuku J.M."/>
            <person name="Nomura T."/>
            <person name="Sasaki-Sekimoto Y."/>
            <person name="Seto Y."/>
            <person name="Wang Y."/>
            <person name="Wakatake T."/>
            <person name="Sakakibara H."/>
            <person name="Demura T."/>
            <person name="Yamaguchi S."/>
            <person name="Yoneyama K."/>
            <person name="Manabe R.I."/>
            <person name="Nelson D.C."/>
            <person name="Schulman A.H."/>
            <person name="Timko M.P."/>
            <person name="dePamphilis C.W."/>
            <person name="Choi D."/>
            <person name="Shirasu K."/>
        </authorList>
    </citation>
    <scope>NUCLEOTIDE SEQUENCE [LARGE SCALE GENOMIC DNA]</scope>
    <source>
        <strain evidence="2">cv. UVA1</strain>
    </source>
</reference>
<sequence length="193" mass="21990">MEDKIMADRRAAEIELDARQPFRLTANSSRPRRINDNNLHGPIPRPLAGMSSLKVLDVSNNNLYGTIPTTCPFKHIPLNKISLRTTLGWKVSSCWGLRMLQIAWKTCSLVHLTNIFPPNYSFRKVCSWNECSTMIDEINDFAESTRSLLESVMLRDKQIEIQKVIADSGIVFGFEVNRADEATYIRFDIVSRG</sequence>
<dbReference type="Proteomes" id="UP000325081">
    <property type="component" value="Unassembled WGS sequence"/>
</dbReference>
<protein>
    <submittedName>
        <fullName evidence="1">Leucine-rich repeat receptor-like protein kinase family protein</fullName>
    </submittedName>
</protein>
<keyword evidence="1" id="KW-0675">Receptor</keyword>
<dbReference type="OrthoDB" id="928018at2759"/>
<keyword evidence="1" id="KW-0808">Transferase</keyword>
<dbReference type="Gene3D" id="3.80.10.10">
    <property type="entry name" value="Ribonuclease Inhibitor"/>
    <property type="match status" value="1"/>
</dbReference>
<dbReference type="Pfam" id="PF00560">
    <property type="entry name" value="LRR_1"/>
    <property type="match status" value="1"/>
</dbReference>
<dbReference type="AlphaFoldDB" id="A0A5A7PYB2"/>
<proteinExistence type="predicted"/>
<keyword evidence="1" id="KW-0418">Kinase</keyword>
<dbReference type="GO" id="GO:0016301">
    <property type="term" value="F:kinase activity"/>
    <property type="evidence" value="ECO:0007669"/>
    <property type="project" value="UniProtKB-KW"/>
</dbReference>
<gene>
    <name evidence="1" type="ORF">STAS_14088</name>
</gene>
<organism evidence="1 2">
    <name type="scientific">Striga asiatica</name>
    <name type="common">Asiatic witchweed</name>
    <name type="synonym">Buchnera asiatica</name>
    <dbReference type="NCBI Taxonomy" id="4170"/>
    <lineage>
        <taxon>Eukaryota</taxon>
        <taxon>Viridiplantae</taxon>
        <taxon>Streptophyta</taxon>
        <taxon>Embryophyta</taxon>
        <taxon>Tracheophyta</taxon>
        <taxon>Spermatophyta</taxon>
        <taxon>Magnoliopsida</taxon>
        <taxon>eudicotyledons</taxon>
        <taxon>Gunneridae</taxon>
        <taxon>Pentapetalae</taxon>
        <taxon>asterids</taxon>
        <taxon>lamiids</taxon>
        <taxon>Lamiales</taxon>
        <taxon>Orobanchaceae</taxon>
        <taxon>Buchnereae</taxon>
        <taxon>Striga</taxon>
    </lineage>
</organism>
<name>A0A5A7PYB2_STRAF</name>